<name>A0A3S5AKR9_9PLAT</name>
<protein>
    <submittedName>
        <fullName evidence="2">Uncharacterized protein</fullName>
    </submittedName>
</protein>
<accession>A0A3S5AKR9</accession>
<evidence type="ECO:0000256" key="1">
    <source>
        <dbReference type="SAM" id="MobiDB-lite"/>
    </source>
</evidence>
<evidence type="ECO:0000313" key="3">
    <source>
        <dbReference type="Proteomes" id="UP000784294"/>
    </source>
</evidence>
<comment type="caution">
    <text evidence="2">The sequence shown here is derived from an EMBL/GenBank/DDBJ whole genome shotgun (WGS) entry which is preliminary data.</text>
</comment>
<organism evidence="2 3">
    <name type="scientific">Protopolystoma xenopodis</name>
    <dbReference type="NCBI Taxonomy" id="117903"/>
    <lineage>
        <taxon>Eukaryota</taxon>
        <taxon>Metazoa</taxon>
        <taxon>Spiralia</taxon>
        <taxon>Lophotrochozoa</taxon>
        <taxon>Platyhelminthes</taxon>
        <taxon>Monogenea</taxon>
        <taxon>Polyopisthocotylea</taxon>
        <taxon>Polystomatidea</taxon>
        <taxon>Polystomatidae</taxon>
        <taxon>Protopolystoma</taxon>
    </lineage>
</organism>
<dbReference type="EMBL" id="CAAALY010261105">
    <property type="protein sequence ID" value="VEL39385.1"/>
    <property type="molecule type" value="Genomic_DNA"/>
</dbReference>
<reference evidence="2" key="1">
    <citation type="submission" date="2018-11" db="EMBL/GenBank/DDBJ databases">
        <authorList>
            <consortium name="Pathogen Informatics"/>
        </authorList>
    </citation>
    <scope>NUCLEOTIDE SEQUENCE</scope>
</reference>
<dbReference type="Proteomes" id="UP000784294">
    <property type="component" value="Unassembled WGS sequence"/>
</dbReference>
<dbReference type="OrthoDB" id="3176171at2759"/>
<sequence>MRELQRDQEKIKQLEIKTDHQMKVLRRKQEEIQAARRTRREVTPHKMTSSQISEPMLVRASESHEDLAVIGVSPNTSKPIPSSTICQLPPTKEGQKRCWLDAEVERVLGKSAVLCVFLTDYGKDYLLKGILIGFWRSL</sequence>
<feature type="compositionally biased region" description="Basic and acidic residues" evidence="1">
    <location>
        <begin position="32"/>
        <end position="44"/>
    </location>
</feature>
<feature type="region of interest" description="Disordered" evidence="1">
    <location>
        <begin position="32"/>
        <end position="54"/>
    </location>
</feature>
<proteinExistence type="predicted"/>
<keyword evidence="3" id="KW-1185">Reference proteome</keyword>
<gene>
    <name evidence="2" type="ORF">PXEA_LOCUS32825</name>
</gene>
<evidence type="ECO:0000313" key="2">
    <source>
        <dbReference type="EMBL" id="VEL39385.1"/>
    </source>
</evidence>
<dbReference type="AlphaFoldDB" id="A0A3S5AKR9"/>